<gene>
    <name evidence="1" type="ORF">VCUG_02481</name>
</gene>
<dbReference type="Proteomes" id="UP000011081">
    <property type="component" value="Unassembled WGS sequence"/>
</dbReference>
<protein>
    <submittedName>
        <fullName evidence="1">Uncharacterized protein</fullName>
    </submittedName>
</protein>
<organism evidence="1 2">
    <name type="scientific">Vavraia culicis (isolate floridensis)</name>
    <name type="common">Microsporidian parasite</name>
    <dbReference type="NCBI Taxonomy" id="948595"/>
    <lineage>
        <taxon>Eukaryota</taxon>
        <taxon>Fungi</taxon>
        <taxon>Fungi incertae sedis</taxon>
        <taxon>Microsporidia</taxon>
        <taxon>Pleistophoridae</taxon>
        <taxon>Vavraia</taxon>
    </lineage>
</organism>
<sequence length="323" mass="38288">MLKKLNKIRNKVSKRGANPDEYINAVKSLKKQDAKNREVYNAEIIIQRLNTSKSAEVKHRLMRKVQNKIPKLREVDSLYARYVETLSLLYAGNEKGSESMRVMSDEIYEYDAFYTNLLVVQEQGLKREIKDFDILKYGILIKFNTETEKKYFLDHQMLRGDSFDANLANYMTQLDKMKAKVEKNMREMRSFPLKKTSIVNMRRFLETFCVFLEQNYVEYETIKALMSDVCRIEKFLDEIVYRLKSGRSRWDIANFSLEHFSELNQYIERDLKLFDSEGFNAKAQILEKVAQNLEKREILPFLPIFYDIAYDHIQFPEINDGSS</sequence>
<dbReference type="RefSeq" id="XP_008075489.1">
    <property type="nucleotide sequence ID" value="XM_008077298.1"/>
</dbReference>
<dbReference type="OrthoDB" id="10255118at2759"/>
<dbReference type="HOGENOM" id="CLU_861031_0_0_1"/>
<name>L2GQV2_VAVCU</name>
<dbReference type="InParanoid" id="L2GQV2"/>
<evidence type="ECO:0000313" key="2">
    <source>
        <dbReference type="Proteomes" id="UP000011081"/>
    </source>
</evidence>
<keyword evidence="2" id="KW-1185">Reference proteome</keyword>
<reference evidence="2" key="1">
    <citation type="submission" date="2011-03" db="EMBL/GenBank/DDBJ databases">
        <title>The genome sequence of Vavraia culicis strain floridensis.</title>
        <authorList>
            <consortium name="The Broad Institute Genome Sequencing Platform"/>
            <person name="Cuomo C."/>
            <person name="Becnel J."/>
            <person name="Sanscrainte N."/>
            <person name="Young S.K."/>
            <person name="Zeng Q."/>
            <person name="Gargeya S."/>
            <person name="Fitzgerald M."/>
            <person name="Haas B."/>
            <person name="Abouelleil A."/>
            <person name="Alvarado L."/>
            <person name="Arachchi H.M."/>
            <person name="Berlin A."/>
            <person name="Chapman S.B."/>
            <person name="Gearin G."/>
            <person name="Goldberg J."/>
            <person name="Griggs A."/>
            <person name="Gujja S."/>
            <person name="Hansen M."/>
            <person name="Heiman D."/>
            <person name="Howarth C."/>
            <person name="Larimer J."/>
            <person name="Lui A."/>
            <person name="MacDonald P.J.P."/>
            <person name="McCowen C."/>
            <person name="Montmayeur A."/>
            <person name="Murphy C."/>
            <person name="Neiman D."/>
            <person name="Pearson M."/>
            <person name="Priest M."/>
            <person name="Roberts A."/>
            <person name="Saif S."/>
            <person name="Shea T."/>
            <person name="Sisk P."/>
            <person name="Stolte C."/>
            <person name="Sykes S."/>
            <person name="Wortman J."/>
            <person name="Nusbaum C."/>
            <person name="Birren B."/>
        </authorList>
    </citation>
    <scope>NUCLEOTIDE SEQUENCE [LARGE SCALE GENOMIC DNA]</scope>
    <source>
        <strain evidence="2">floridensis</strain>
    </source>
</reference>
<dbReference type="GeneID" id="19880343"/>
<dbReference type="EMBL" id="GL877470">
    <property type="protein sequence ID" value="ELA46026.1"/>
    <property type="molecule type" value="Genomic_DNA"/>
</dbReference>
<dbReference type="VEuPathDB" id="MicrosporidiaDB:VCUG_02481"/>
<dbReference type="OMA" id="AYDHIQF"/>
<evidence type="ECO:0000313" key="1">
    <source>
        <dbReference type="EMBL" id="ELA46026.1"/>
    </source>
</evidence>
<dbReference type="AlphaFoldDB" id="L2GQV2"/>
<proteinExistence type="predicted"/>
<accession>L2GQV2</accession>